<reference evidence="2" key="1">
    <citation type="submission" date="2024-05" db="EMBL/GenBank/DDBJ databases">
        <title>30 novel species of actinomycetes from the DSMZ collection.</title>
        <authorList>
            <person name="Nouioui I."/>
        </authorList>
    </citation>
    <scope>NUCLEOTIDE SEQUENCE</scope>
    <source>
        <strain evidence="2">DSM 40712</strain>
    </source>
</reference>
<sequence length="270" mass="29093">MSDAAQPTAAEVRAAAEAVKTALDRHLVAVEHRSGEDDPAVYEAFNQLAAAAEAYDELLYDRYDEVTPFEIPGADDTLPPYTGPEEPNALSVLIRRDYAVAEPQRLMAQARRIEAADDGGPGADASGTVHGAVGILFGEFEADEIASRHKEFGLEEGDSTLWVTAADEPADPGEWLEAPFEQADPQRVVCRFDVSAVFDDEFDDDIDDDDGDDADVDTDADVDGDIGDLEEDLVTDPDEDDDADDDADLDLEGDLDTDEDGEPARLGADR</sequence>
<name>A0ABU3AM96_9ACTN</name>
<accession>A0ABU3AM96</accession>
<evidence type="ECO:0000313" key="3">
    <source>
        <dbReference type="Proteomes" id="UP001180724"/>
    </source>
</evidence>
<keyword evidence="3" id="KW-1185">Reference proteome</keyword>
<dbReference type="Proteomes" id="UP001180724">
    <property type="component" value="Unassembled WGS sequence"/>
</dbReference>
<gene>
    <name evidence="2" type="ORF">RM812_13905</name>
</gene>
<evidence type="ECO:0000256" key="1">
    <source>
        <dbReference type="SAM" id="MobiDB-lite"/>
    </source>
</evidence>
<feature type="region of interest" description="Disordered" evidence="1">
    <location>
        <begin position="201"/>
        <end position="270"/>
    </location>
</feature>
<feature type="compositionally biased region" description="Acidic residues" evidence="1">
    <location>
        <begin position="201"/>
        <end position="261"/>
    </location>
</feature>
<organism evidence="2 3">
    <name type="scientific">Streptomyces lancefieldiae</name>
    <dbReference type="NCBI Taxonomy" id="3075520"/>
    <lineage>
        <taxon>Bacteria</taxon>
        <taxon>Bacillati</taxon>
        <taxon>Actinomycetota</taxon>
        <taxon>Actinomycetes</taxon>
        <taxon>Kitasatosporales</taxon>
        <taxon>Streptomycetaceae</taxon>
        <taxon>Streptomyces</taxon>
    </lineage>
</organism>
<dbReference type="EMBL" id="JAVRFH010000011">
    <property type="protein sequence ID" value="MDT0611316.1"/>
    <property type="molecule type" value="Genomic_DNA"/>
</dbReference>
<evidence type="ECO:0000313" key="2">
    <source>
        <dbReference type="EMBL" id="MDT0611316.1"/>
    </source>
</evidence>
<protein>
    <submittedName>
        <fullName evidence="2">Uncharacterized protein</fullName>
    </submittedName>
</protein>
<dbReference type="RefSeq" id="WP_311572817.1">
    <property type="nucleotide sequence ID" value="NZ_JAVRFH010000011.1"/>
</dbReference>
<comment type="caution">
    <text evidence="2">The sequence shown here is derived from an EMBL/GenBank/DDBJ whole genome shotgun (WGS) entry which is preliminary data.</text>
</comment>
<proteinExistence type="predicted"/>